<evidence type="ECO:0000313" key="7">
    <source>
        <dbReference type="Proteomes" id="UP000184109"/>
    </source>
</evidence>
<evidence type="ECO:0000256" key="2">
    <source>
        <dbReference type="ARBA" id="ARBA00022963"/>
    </source>
</evidence>
<dbReference type="Pfam" id="PF01734">
    <property type="entry name" value="Patatin"/>
    <property type="match status" value="1"/>
</dbReference>
<dbReference type="RefSeq" id="WP_073120813.1">
    <property type="nucleotide sequence ID" value="NZ_BMEN01000003.1"/>
</dbReference>
<dbReference type="GO" id="GO:0016042">
    <property type="term" value="P:lipid catabolic process"/>
    <property type="evidence" value="ECO:0007669"/>
    <property type="project" value="UniProtKB-UniRule"/>
</dbReference>
<proteinExistence type="predicted"/>
<reference evidence="7" key="1">
    <citation type="submission" date="2016-11" db="EMBL/GenBank/DDBJ databases">
        <authorList>
            <person name="Varghese N."/>
            <person name="Submissions S."/>
        </authorList>
    </citation>
    <scope>NUCLEOTIDE SEQUENCE [LARGE SCALE GENOMIC DNA]</scope>
    <source>
        <strain evidence="7">DSM 100572</strain>
    </source>
</reference>
<protein>
    <submittedName>
        <fullName evidence="6">NTE family protein</fullName>
    </submittedName>
</protein>
<evidence type="ECO:0000256" key="3">
    <source>
        <dbReference type="ARBA" id="ARBA00023098"/>
    </source>
</evidence>
<dbReference type="EMBL" id="FQXQ01000003">
    <property type="protein sequence ID" value="SHH75938.1"/>
    <property type="molecule type" value="Genomic_DNA"/>
</dbReference>
<evidence type="ECO:0000256" key="4">
    <source>
        <dbReference type="PROSITE-ProRule" id="PRU01161"/>
    </source>
</evidence>
<dbReference type="GO" id="GO:0016787">
    <property type="term" value="F:hydrolase activity"/>
    <property type="evidence" value="ECO:0007669"/>
    <property type="project" value="UniProtKB-UniRule"/>
</dbReference>
<evidence type="ECO:0000256" key="1">
    <source>
        <dbReference type="ARBA" id="ARBA00022801"/>
    </source>
</evidence>
<sequence>MKTLKKGNAVGLALGGGAVLGAAHVGVLKAIEELDLQVKWISGTSIGAMVAALYAFDNNCEKVKDIALDISWKDITSLSISKFGLMSNNKIAHFMKQNIGNVNIEDAKIPLAIMATNIATGEKVVLKKGNVAQAVMASSCIPGIFNPITIDDLMLVDGAIAENVPVSPLQEMKAETIIAIDLNARHLYGKPGNMIEVLQNSFHFTLETAARLQTQQADILITPDLGSFDRYHTSQTESLIAKGYQETFRYLTPLME</sequence>
<feature type="active site" description="Nucleophile" evidence="4">
    <location>
        <position position="45"/>
    </location>
</feature>
<dbReference type="Proteomes" id="UP000184109">
    <property type="component" value="Unassembled WGS sequence"/>
</dbReference>
<comment type="caution">
    <text evidence="4">Lacks conserved residue(s) required for the propagation of feature annotation.</text>
</comment>
<feature type="active site" description="Proton acceptor" evidence="4">
    <location>
        <position position="157"/>
    </location>
</feature>
<evidence type="ECO:0000313" key="6">
    <source>
        <dbReference type="EMBL" id="SHH75938.1"/>
    </source>
</evidence>
<dbReference type="PANTHER" id="PTHR14226">
    <property type="entry name" value="NEUROPATHY TARGET ESTERASE/SWISS CHEESE D.MELANOGASTER"/>
    <property type="match status" value="1"/>
</dbReference>
<keyword evidence="7" id="KW-1185">Reference proteome</keyword>
<keyword evidence="2 4" id="KW-0442">Lipid degradation</keyword>
<dbReference type="PROSITE" id="PS51635">
    <property type="entry name" value="PNPLA"/>
    <property type="match status" value="1"/>
</dbReference>
<feature type="short sequence motif" description="GXSXG" evidence="4">
    <location>
        <begin position="43"/>
        <end position="47"/>
    </location>
</feature>
<dbReference type="AlphaFoldDB" id="A0A1M5VL82"/>
<feature type="domain" description="PNPLA" evidence="5">
    <location>
        <begin position="12"/>
        <end position="170"/>
    </location>
</feature>
<dbReference type="InterPro" id="IPR002641">
    <property type="entry name" value="PNPLA_dom"/>
</dbReference>
<dbReference type="SUPFAM" id="SSF52151">
    <property type="entry name" value="FabD/lysophospholipase-like"/>
    <property type="match status" value="1"/>
</dbReference>
<dbReference type="OrthoDB" id="9770965at2"/>
<dbReference type="Gene3D" id="3.40.1090.10">
    <property type="entry name" value="Cytosolic phospholipase A2 catalytic domain"/>
    <property type="match status" value="2"/>
</dbReference>
<keyword evidence="1 4" id="KW-0378">Hydrolase</keyword>
<dbReference type="InterPro" id="IPR050301">
    <property type="entry name" value="NTE"/>
</dbReference>
<gene>
    <name evidence="6" type="ORF">SAMN05444281_1887</name>
</gene>
<name>A0A1M5VL82_9FLAO</name>
<dbReference type="PANTHER" id="PTHR14226:SF29">
    <property type="entry name" value="NEUROPATHY TARGET ESTERASE SWS"/>
    <property type="match status" value="1"/>
</dbReference>
<organism evidence="6 7">
    <name type="scientific">Wenyingzhuangia marina</name>
    <dbReference type="NCBI Taxonomy" id="1195760"/>
    <lineage>
        <taxon>Bacteria</taxon>
        <taxon>Pseudomonadati</taxon>
        <taxon>Bacteroidota</taxon>
        <taxon>Flavobacteriia</taxon>
        <taxon>Flavobacteriales</taxon>
        <taxon>Flavobacteriaceae</taxon>
        <taxon>Wenyingzhuangia</taxon>
    </lineage>
</organism>
<feature type="short sequence motif" description="DGA/G" evidence="4">
    <location>
        <begin position="157"/>
        <end position="159"/>
    </location>
</feature>
<evidence type="ECO:0000259" key="5">
    <source>
        <dbReference type="PROSITE" id="PS51635"/>
    </source>
</evidence>
<dbReference type="CDD" id="cd07205">
    <property type="entry name" value="Pat_PNPLA6_PNPLA7_NTE1_like"/>
    <property type="match status" value="1"/>
</dbReference>
<dbReference type="STRING" id="1195760.SAMN05444281_1887"/>
<dbReference type="InterPro" id="IPR016035">
    <property type="entry name" value="Acyl_Trfase/lysoPLipase"/>
</dbReference>
<accession>A0A1M5VL82</accession>
<keyword evidence="3 4" id="KW-0443">Lipid metabolism</keyword>